<gene>
    <name evidence="1" type="ORF">PRK78_003618</name>
</gene>
<evidence type="ECO:0000313" key="1">
    <source>
        <dbReference type="EMBL" id="WEW58151.1"/>
    </source>
</evidence>
<dbReference type="AlphaFoldDB" id="A0AAF0IIY4"/>
<accession>A0AAF0IIY4</accession>
<dbReference type="Proteomes" id="UP001219355">
    <property type="component" value="Chromosome 2"/>
</dbReference>
<name>A0AAF0IIY4_9EURO</name>
<protein>
    <submittedName>
        <fullName evidence="1">Uncharacterized protein</fullName>
    </submittedName>
</protein>
<keyword evidence="2" id="KW-1185">Reference proteome</keyword>
<organism evidence="1 2">
    <name type="scientific">Emydomyces testavorans</name>
    <dbReference type="NCBI Taxonomy" id="2070801"/>
    <lineage>
        <taxon>Eukaryota</taxon>
        <taxon>Fungi</taxon>
        <taxon>Dikarya</taxon>
        <taxon>Ascomycota</taxon>
        <taxon>Pezizomycotina</taxon>
        <taxon>Eurotiomycetes</taxon>
        <taxon>Eurotiomycetidae</taxon>
        <taxon>Onygenales</taxon>
        <taxon>Nannizziopsiaceae</taxon>
        <taxon>Emydomyces</taxon>
    </lineage>
</organism>
<reference evidence="1" key="1">
    <citation type="submission" date="2023-03" db="EMBL/GenBank/DDBJ databases">
        <title>Emydomyces testavorans Genome Sequence.</title>
        <authorList>
            <person name="Hoyer L."/>
        </authorList>
    </citation>
    <scope>NUCLEOTIDE SEQUENCE</scope>
    <source>
        <strain evidence="1">16-2883</strain>
    </source>
</reference>
<evidence type="ECO:0000313" key="2">
    <source>
        <dbReference type="Proteomes" id="UP001219355"/>
    </source>
</evidence>
<dbReference type="EMBL" id="CP120628">
    <property type="protein sequence ID" value="WEW58151.1"/>
    <property type="molecule type" value="Genomic_DNA"/>
</dbReference>
<proteinExistence type="predicted"/>
<sequence length="660" mass="74075">MPYSINCPLCSTAVDSKYAGLGMEAWKASLTVLEFERGESSERRLMTPPTHFSLSSDQSGLHSTCWSILHKALGARNIDHRWLNEFRGVSQDLEPHTAGIPFPECPEFFERDWENLADIDDDRQKTAGVRSFANIFLPTEIIQTIYSQLECYEDVRNLQQVVAVDPDATTWLALGKSYFGPGLASLQGTRKQIAETVERILWNIQTTPKCLPHTVNYCVVWNNVKLVLEKLEHCVHGSDIPAVDIDRRCVVRCFSEMGPLKHRRSYLCGLQIDGNIAGYMGDFSVIVSISEFRGLRLAFDDYGFLSLQVKDGCVWQPYCYGDLPANEDEHIAFAQLEWPTCWDSQLNICLDTFKIQTISYSSDIPEHRPELSLWQSRFPSPNLMPLILMDRYPIDGIMPCTFLDRHLNEVTSISAFVDTWTQSISGFEFTFNRRPGVARVGQPAKALSKLSFPIDCNAGEMIIGVACAEANGNQGLAIKGGQIPFISLFGVLQDDLEEYYCEHNDFAVDEWTTWPQAVVSFNEFSEPATAFISKSDLSSVSGITVYAKSLAEGANPTGIKISHFDQNPDILGEAREEIHTFSVADDLVDIEVYYTVNDAAPYQIQGLRFSFRSGSVDVGNLDSPLQEHIRISKVSKLVSRFEISPSLTRFTVVFNYLLGI</sequence>